<proteinExistence type="predicted"/>
<evidence type="ECO:0000313" key="3">
    <source>
        <dbReference type="EMBL" id="KUJ18292.1"/>
    </source>
</evidence>
<dbReference type="OrthoDB" id="3514033at2759"/>
<feature type="compositionally biased region" description="Acidic residues" evidence="1">
    <location>
        <begin position="150"/>
        <end position="159"/>
    </location>
</feature>
<evidence type="ECO:0000313" key="4">
    <source>
        <dbReference type="Proteomes" id="UP000070700"/>
    </source>
</evidence>
<dbReference type="RefSeq" id="XP_018072647.1">
    <property type="nucleotide sequence ID" value="XM_018207606.1"/>
</dbReference>
<dbReference type="InterPro" id="IPR024630">
    <property type="entry name" value="Stc1"/>
</dbReference>
<name>A0A194XEU8_MOLSC</name>
<evidence type="ECO:0000256" key="1">
    <source>
        <dbReference type="SAM" id="MobiDB-lite"/>
    </source>
</evidence>
<feature type="compositionally biased region" description="Low complexity" evidence="1">
    <location>
        <begin position="368"/>
        <end position="380"/>
    </location>
</feature>
<feature type="region of interest" description="Disordered" evidence="1">
    <location>
        <begin position="196"/>
        <end position="239"/>
    </location>
</feature>
<feature type="region of interest" description="Disordered" evidence="1">
    <location>
        <begin position="114"/>
        <end position="160"/>
    </location>
</feature>
<sequence>MAYDEPTSEKHRRVQLPKSFQCRLCKLFKEPGQFSNKEINTYTYKVAAGHTVNRTSAQLRCRQCSGGQLHELKCMGPCGKYLDLQSFSKSARTTGGSGWCQPCVLWKEAAQHDLTPQAPPQGDLAPDEDGDANFEPFPNNSNASYYSDPEAGDGSDYDDYPVARSVAPSVAATSSARPARSAASFSARPAAASYVQSSATAAPRPSAPLSSGPSAPPSVRSSAPASSTSHEPSITSSTAALSQMSLRTNGWTNQPVRTRAVNQPNVPASRTPAAAPHLRASPGNAPVTMPAVRKVSDMKTLSSVSNPYEGWATDNLSQSGASAVRPSATLPTVGANRPAPVTYNAWDAAGQLHVQQRFSSDTHSEAGSTITSTSAATISTVRPPPVINARNSNWAKPVGSRNLQTKYDARDHRDQPKPTQNDYDSDDDM</sequence>
<protein>
    <recommendedName>
        <fullName evidence="2">Stc1 domain-containing protein</fullName>
    </recommendedName>
</protein>
<feature type="domain" description="Stc1" evidence="2">
    <location>
        <begin position="21"/>
        <end position="104"/>
    </location>
</feature>
<gene>
    <name evidence="3" type="ORF">LY89DRAFT_45047</name>
</gene>
<dbReference type="EMBL" id="KQ947413">
    <property type="protein sequence ID" value="KUJ18292.1"/>
    <property type="molecule type" value="Genomic_DNA"/>
</dbReference>
<accession>A0A194XEU8</accession>
<dbReference type="GeneID" id="28817332"/>
<dbReference type="KEGG" id="psco:LY89DRAFT_45047"/>
<dbReference type="AlphaFoldDB" id="A0A194XEU8"/>
<reference evidence="3 4" key="1">
    <citation type="submission" date="2015-10" db="EMBL/GenBank/DDBJ databases">
        <title>Full genome of DAOMC 229536 Phialocephala scopiformis, a fungal endophyte of spruce producing the potent anti-insectan compound rugulosin.</title>
        <authorList>
            <consortium name="DOE Joint Genome Institute"/>
            <person name="Walker A.K."/>
            <person name="Frasz S.L."/>
            <person name="Seifert K.A."/>
            <person name="Miller J.D."/>
            <person name="Mondo S.J."/>
            <person name="Labutti K."/>
            <person name="Lipzen A."/>
            <person name="Dockter R."/>
            <person name="Kennedy M."/>
            <person name="Grigoriev I.V."/>
            <person name="Spatafora J.W."/>
        </authorList>
    </citation>
    <scope>NUCLEOTIDE SEQUENCE [LARGE SCALE GENOMIC DNA]</scope>
    <source>
        <strain evidence="3 4">CBS 120377</strain>
    </source>
</reference>
<feature type="compositionally biased region" description="Polar residues" evidence="1">
    <location>
        <begin position="358"/>
        <end position="367"/>
    </location>
</feature>
<evidence type="ECO:0000259" key="2">
    <source>
        <dbReference type="Pfam" id="PF12898"/>
    </source>
</evidence>
<feature type="region of interest" description="Disordered" evidence="1">
    <location>
        <begin position="263"/>
        <end position="288"/>
    </location>
</feature>
<feature type="compositionally biased region" description="Basic and acidic residues" evidence="1">
    <location>
        <begin position="407"/>
        <end position="416"/>
    </location>
</feature>
<dbReference type="Proteomes" id="UP000070700">
    <property type="component" value="Unassembled WGS sequence"/>
</dbReference>
<feature type="compositionally biased region" description="Low complexity" evidence="1">
    <location>
        <begin position="196"/>
        <end position="238"/>
    </location>
</feature>
<dbReference type="InParanoid" id="A0A194XEU8"/>
<keyword evidence="4" id="KW-1185">Reference proteome</keyword>
<organism evidence="3 4">
    <name type="scientific">Mollisia scopiformis</name>
    <name type="common">Conifer needle endophyte fungus</name>
    <name type="synonym">Phialocephala scopiformis</name>
    <dbReference type="NCBI Taxonomy" id="149040"/>
    <lineage>
        <taxon>Eukaryota</taxon>
        <taxon>Fungi</taxon>
        <taxon>Dikarya</taxon>
        <taxon>Ascomycota</taxon>
        <taxon>Pezizomycotina</taxon>
        <taxon>Leotiomycetes</taxon>
        <taxon>Helotiales</taxon>
        <taxon>Mollisiaceae</taxon>
        <taxon>Mollisia</taxon>
    </lineage>
</organism>
<dbReference type="Pfam" id="PF12898">
    <property type="entry name" value="Stc1"/>
    <property type="match status" value="1"/>
</dbReference>
<feature type="region of interest" description="Disordered" evidence="1">
    <location>
        <begin position="358"/>
        <end position="429"/>
    </location>
</feature>